<gene>
    <name evidence="9" type="ORF">M427DRAFT_34561</name>
</gene>
<feature type="region of interest" description="Disordered" evidence="6">
    <location>
        <begin position="33"/>
        <end position="55"/>
    </location>
</feature>
<feature type="compositionally biased region" description="Basic residues" evidence="6">
    <location>
        <begin position="46"/>
        <end position="55"/>
    </location>
</feature>
<organism evidence="9 10">
    <name type="scientific">Gonapodya prolifera (strain JEL478)</name>
    <name type="common">Monoblepharis prolifera</name>
    <dbReference type="NCBI Taxonomy" id="1344416"/>
    <lineage>
        <taxon>Eukaryota</taxon>
        <taxon>Fungi</taxon>
        <taxon>Fungi incertae sedis</taxon>
        <taxon>Chytridiomycota</taxon>
        <taxon>Chytridiomycota incertae sedis</taxon>
        <taxon>Monoblepharidomycetes</taxon>
        <taxon>Monoblepharidales</taxon>
        <taxon>Gonapodyaceae</taxon>
        <taxon>Gonapodya</taxon>
    </lineage>
</organism>
<dbReference type="PROSITE" id="PS50850">
    <property type="entry name" value="MFS"/>
    <property type="match status" value="1"/>
</dbReference>
<dbReference type="InterPro" id="IPR005829">
    <property type="entry name" value="Sugar_transporter_CS"/>
</dbReference>
<keyword evidence="10" id="KW-1185">Reference proteome</keyword>
<evidence type="ECO:0000256" key="3">
    <source>
        <dbReference type="ARBA" id="ARBA00022692"/>
    </source>
</evidence>
<dbReference type="PRINTS" id="PR01035">
    <property type="entry name" value="TCRTETA"/>
</dbReference>
<feature type="transmembrane region" description="Helical" evidence="7">
    <location>
        <begin position="595"/>
        <end position="615"/>
    </location>
</feature>
<dbReference type="SUPFAM" id="SSF103473">
    <property type="entry name" value="MFS general substrate transporter"/>
    <property type="match status" value="1"/>
</dbReference>
<evidence type="ECO:0000313" key="9">
    <source>
        <dbReference type="EMBL" id="KXS12741.1"/>
    </source>
</evidence>
<accession>A0A139A7F7</accession>
<feature type="transmembrane region" description="Helical" evidence="7">
    <location>
        <begin position="477"/>
        <end position="499"/>
    </location>
</feature>
<feature type="transmembrane region" description="Helical" evidence="7">
    <location>
        <begin position="506"/>
        <end position="525"/>
    </location>
</feature>
<dbReference type="Gene3D" id="1.20.1250.20">
    <property type="entry name" value="MFS general substrate transporter like domains"/>
    <property type="match status" value="2"/>
</dbReference>
<reference evidence="9 10" key="1">
    <citation type="journal article" date="2015" name="Genome Biol. Evol.">
        <title>Phylogenomic analyses indicate that early fungi evolved digesting cell walls of algal ancestors of land plants.</title>
        <authorList>
            <person name="Chang Y."/>
            <person name="Wang S."/>
            <person name="Sekimoto S."/>
            <person name="Aerts A.L."/>
            <person name="Choi C."/>
            <person name="Clum A."/>
            <person name="LaButti K.M."/>
            <person name="Lindquist E.A."/>
            <person name="Yee Ngan C."/>
            <person name="Ohm R.A."/>
            <person name="Salamov A.A."/>
            <person name="Grigoriev I.V."/>
            <person name="Spatafora J.W."/>
            <person name="Berbee M.L."/>
        </authorList>
    </citation>
    <scope>NUCLEOTIDE SEQUENCE [LARGE SCALE GENOMIC DNA]</scope>
    <source>
        <strain evidence="9 10">JEL478</strain>
    </source>
</reference>
<keyword evidence="4 7" id="KW-1133">Transmembrane helix</keyword>
<dbReference type="PANTHER" id="PTHR43124">
    <property type="entry name" value="PURINE EFFLUX PUMP PBUE"/>
    <property type="match status" value="1"/>
</dbReference>
<name>A0A139A7F7_GONPJ</name>
<evidence type="ECO:0000256" key="2">
    <source>
        <dbReference type="ARBA" id="ARBA00022475"/>
    </source>
</evidence>
<feature type="transmembrane region" description="Helical" evidence="7">
    <location>
        <begin position="565"/>
        <end position="589"/>
    </location>
</feature>
<keyword evidence="2" id="KW-1003">Cell membrane</keyword>
<evidence type="ECO:0000256" key="5">
    <source>
        <dbReference type="ARBA" id="ARBA00023136"/>
    </source>
</evidence>
<evidence type="ECO:0000313" key="10">
    <source>
        <dbReference type="Proteomes" id="UP000070544"/>
    </source>
</evidence>
<keyword evidence="3 7" id="KW-0812">Transmembrane</keyword>
<evidence type="ECO:0000259" key="8">
    <source>
        <dbReference type="PROSITE" id="PS50850"/>
    </source>
</evidence>
<evidence type="ECO:0000256" key="4">
    <source>
        <dbReference type="ARBA" id="ARBA00022989"/>
    </source>
</evidence>
<dbReference type="Pfam" id="PF07690">
    <property type="entry name" value="MFS_1"/>
    <property type="match status" value="1"/>
</dbReference>
<evidence type="ECO:0000256" key="6">
    <source>
        <dbReference type="SAM" id="MobiDB-lite"/>
    </source>
</evidence>
<sequence length="627" mass="65753">MPITHHLTRTLPAELSIALRQWAALTTAIHAPSTLPGIPSDMASCRKGRGRRPRTKILTGSFHSGIERNDFRSAGWWGGGLDVSGRVTGRWFHTERPVNLSGDASEDHVEHSNVPASSAASEEGTRQTLEESLNRPTVPTKTEHKISNITRTLSSSPLQGAPPSLTTLSSRIAPSPVATGTSTMASVAGVPGSETEAAKEEDDSVDPRVWSVALSSLLMGVAIGVIQPVMPLFAQQLHISTSQYGLILSSTFLFRLLTNLPAAQIGATYGRRPLLVGGPLITAAAMAYNGLARTSTDLLASRAALGVGGSAQITGAQLYLADISKRGNRARTLAPSSAGWSAGAVMGPALGGFLAESFSLSVPFFVVAFAIVGASVNNYFNLPETKPRTLPPGRVLREMAAENLAAAGSPSQQGSATPAAGPVKRSLTSQWLPLLRDPNVRAVLIYHMTLWITASGCIFTLMPLLATNVMGLSAGQLGGAFAAMSLVNVLGAHPAAIIADKYGRRATIVPAGLILSLSALTLPFVTDLAHFYGLVLVWAVGTTLNATSPTAYISDITNSYTRPQALALLRTAGDFGFMAGSAGCALIAEAYSSEAAMWGCAGMMLMATIQFWWRARESVKIVAKKSG</sequence>
<dbReference type="InterPro" id="IPR011701">
    <property type="entry name" value="MFS"/>
</dbReference>
<dbReference type="InterPro" id="IPR001958">
    <property type="entry name" value="Tet-R_TetA/multi-R_MdtG-like"/>
</dbReference>
<dbReference type="GO" id="GO:0005886">
    <property type="term" value="C:plasma membrane"/>
    <property type="evidence" value="ECO:0007669"/>
    <property type="project" value="UniProtKB-SubCell"/>
</dbReference>
<dbReference type="PROSITE" id="PS00216">
    <property type="entry name" value="SUGAR_TRANSPORT_1"/>
    <property type="match status" value="1"/>
</dbReference>
<dbReference type="OrthoDB" id="419616at2759"/>
<evidence type="ECO:0000256" key="7">
    <source>
        <dbReference type="SAM" id="Phobius"/>
    </source>
</evidence>
<feature type="transmembrane region" description="Helical" evidence="7">
    <location>
        <begin position="443"/>
        <end position="465"/>
    </location>
</feature>
<feature type="transmembrane region" description="Helical" evidence="7">
    <location>
        <begin position="531"/>
        <end position="553"/>
    </location>
</feature>
<dbReference type="PANTHER" id="PTHR43124:SF3">
    <property type="entry name" value="CHLORAMPHENICOL EFFLUX PUMP RV0191"/>
    <property type="match status" value="1"/>
</dbReference>
<feature type="compositionally biased region" description="Basic and acidic residues" evidence="6">
    <location>
        <begin position="123"/>
        <end position="133"/>
    </location>
</feature>
<dbReference type="EMBL" id="KQ965785">
    <property type="protein sequence ID" value="KXS12741.1"/>
    <property type="molecule type" value="Genomic_DNA"/>
</dbReference>
<dbReference type="AlphaFoldDB" id="A0A139A7F7"/>
<dbReference type="InterPro" id="IPR036259">
    <property type="entry name" value="MFS_trans_sf"/>
</dbReference>
<feature type="region of interest" description="Disordered" evidence="6">
    <location>
        <begin position="98"/>
        <end position="166"/>
    </location>
</feature>
<feature type="transmembrane region" description="Helical" evidence="7">
    <location>
        <begin position="360"/>
        <end position="380"/>
    </location>
</feature>
<dbReference type="Proteomes" id="UP000070544">
    <property type="component" value="Unassembled WGS sequence"/>
</dbReference>
<feature type="domain" description="Major facilitator superfamily (MFS) profile" evidence="8">
    <location>
        <begin position="208"/>
        <end position="619"/>
    </location>
</feature>
<dbReference type="GO" id="GO:0022857">
    <property type="term" value="F:transmembrane transporter activity"/>
    <property type="evidence" value="ECO:0007669"/>
    <property type="project" value="InterPro"/>
</dbReference>
<evidence type="ECO:0000256" key="1">
    <source>
        <dbReference type="ARBA" id="ARBA00004651"/>
    </source>
</evidence>
<protein>
    <submittedName>
        <fullName evidence="9">MFS general substrate transporter</fullName>
    </submittedName>
</protein>
<feature type="compositionally biased region" description="Polar residues" evidence="6">
    <location>
        <begin position="147"/>
        <end position="166"/>
    </location>
</feature>
<comment type="subcellular location">
    <subcellularLocation>
        <location evidence="1">Cell membrane</location>
        <topology evidence="1">Multi-pass membrane protein</topology>
    </subcellularLocation>
</comment>
<dbReference type="InterPro" id="IPR020846">
    <property type="entry name" value="MFS_dom"/>
</dbReference>
<dbReference type="InterPro" id="IPR050189">
    <property type="entry name" value="MFS_Efflux_Transporters"/>
</dbReference>
<dbReference type="CDD" id="cd17325">
    <property type="entry name" value="MFS_MdtG_SLC18_like"/>
    <property type="match status" value="1"/>
</dbReference>
<keyword evidence="5 7" id="KW-0472">Membrane</keyword>
<proteinExistence type="predicted"/>